<comment type="caution">
    <text evidence="1">The sequence shown here is derived from an EMBL/GenBank/DDBJ whole genome shotgun (WGS) entry which is preliminary data.</text>
</comment>
<dbReference type="InterPro" id="IPR056909">
    <property type="entry name" value="SU10_portal"/>
</dbReference>
<protein>
    <recommendedName>
        <fullName evidence="3">Portal protein</fullName>
    </recommendedName>
</protein>
<name>A0A2M6NSH0_9BACT</name>
<dbReference type="Proteomes" id="UP000228756">
    <property type="component" value="Unassembled WGS sequence"/>
</dbReference>
<dbReference type="AlphaFoldDB" id="A0A2M6NSH0"/>
<organism evidence="1 2">
    <name type="scientific">Candidatus Nealsonbacteria bacterium CG10_big_fil_rev_8_21_14_0_10_36_24</name>
    <dbReference type="NCBI Taxonomy" id="1974710"/>
    <lineage>
        <taxon>Bacteria</taxon>
        <taxon>Candidatus Nealsoniibacteriota</taxon>
    </lineage>
</organism>
<reference evidence="2" key="1">
    <citation type="submission" date="2017-09" db="EMBL/GenBank/DDBJ databases">
        <title>Depth-based differentiation of microbial function through sediment-hosted aquifers and enrichment of novel symbionts in the deep terrestrial subsurface.</title>
        <authorList>
            <person name="Probst A.J."/>
            <person name="Ladd B."/>
            <person name="Jarett J.K."/>
            <person name="Geller-Mcgrath D.E."/>
            <person name="Sieber C.M.K."/>
            <person name="Emerson J.B."/>
            <person name="Anantharaman K."/>
            <person name="Thomas B.C."/>
            <person name="Malmstrom R."/>
            <person name="Stieglmeier M."/>
            <person name="Klingl A."/>
            <person name="Woyke T."/>
            <person name="Ryan C.M."/>
            <person name="Banfield J.F."/>
        </authorList>
    </citation>
    <scope>NUCLEOTIDE SEQUENCE [LARGE SCALE GENOMIC DNA]</scope>
</reference>
<accession>A0A2M6NSH0</accession>
<evidence type="ECO:0008006" key="3">
    <source>
        <dbReference type="Google" id="ProtNLM"/>
    </source>
</evidence>
<dbReference type="EMBL" id="PFCJ01000008">
    <property type="protein sequence ID" value="PIR72599.1"/>
    <property type="molecule type" value="Genomic_DNA"/>
</dbReference>
<sequence length="575" mass="66373">MDQATLITKLNTNKDAAFKFQQRRHSDWNENYTLYRDKVIINRLTQRQSVNIPLIKETLRTILAQTDDAPDLFFEELSNDKQKEIFLNEYFLKNAQDNKLEIKDIVDKKQEYLYGRTFKKLNVVDGAPYVEILDPYDILVDRYADPADLDTAQFIIHQHIFRILREIENNPLYDQGAITKLKIFYATEGGLIKSGENAQSLAEKNQRMETMGDVDITNPLLGEVYVELNEHYIKLWDEAKKKFEIHLVTTCSGAGTEILLDKPLEEIIGKTKDDYWQNHYPILSWADDVERSDIWSDGVADIVRTPNKILNAWFSQLVENRTLRNFGMNYYDSTLKGFVPPTFEPKPFGWYPLPGKPNEVFQKVDIPNLLESLDEMTFLIQLVEKAVGATANEKGVSEKKQITLGEVQIMLGKAMERMNEIAKFYKLSWKEFGEKWVKLVEAQNDNLQSVKLYKKSFKGNYFEKEISPNDWKSEVGYKVKVISSAEQEQETIQVIQKLNAIIAQMPNNSPLLEIYHKKLLDLGGLNADEMREVLDYEKQKQSMPQMPQVPVATPAQASIPAQIPAQNKQLIPQNV</sequence>
<evidence type="ECO:0000313" key="1">
    <source>
        <dbReference type="EMBL" id="PIR72599.1"/>
    </source>
</evidence>
<proteinExistence type="predicted"/>
<gene>
    <name evidence="1" type="ORF">COU42_00745</name>
</gene>
<dbReference type="Pfam" id="PF23899">
    <property type="entry name" value="SU10_portal"/>
    <property type="match status" value="1"/>
</dbReference>
<evidence type="ECO:0000313" key="2">
    <source>
        <dbReference type="Proteomes" id="UP000228756"/>
    </source>
</evidence>